<evidence type="ECO:0000313" key="7">
    <source>
        <dbReference type="EMBL" id="EAY15231.1"/>
    </source>
</evidence>
<dbReference type="OrthoDB" id="2143914at2759"/>
<evidence type="ECO:0000256" key="2">
    <source>
        <dbReference type="ARBA" id="ARBA00023125"/>
    </source>
</evidence>
<dbReference type="VEuPathDB" id="TrichDB:TVAGG3_0201380"/>
<evidence type="ECO:0000256" key="3">
    <source>
        <dbReference type="ARBA" id="ARBA00023163"/>
    </source>
</evidence>
<dbReference type="SUPFAM" id="SSF46689">
    <property type="entry name" value="Homeodomain-like"/>
    <property type="match status" value="1"/>
</dbReference>
<dbReference type="VEuPathDB" id="TrichDB:TVAG_202250"/>
<name>A2DWP6_TRIV3</name>
<dbReference type="InterPro" id="IPR017930">
    <property type="entry name" value="Myb_dom"/>
</dbReference>
<protein>
    <submittedName>
        <fullName evidence="7">Myb-like DNA-binding domain containing protein</fullName>
    </submittedName>
</protein>
<dbReference type="GO" id="GO:0000978">
    <property type="term" value="F:RNA polymerase II cis-regulatory region sequence-specific DNA binding"/>
    <property type="evidence" value="ECO:0000318"/>
    <property type="project" value="GO_Central"/>
</dbReference>
<feature type="domain" description="HTH myb-type" evidence="6">
    <location>
        <begin position="67"/>
        <end position="114"/>
    </location>
</feature>
<dbReference type="eggNOG" id="KOG0048">
    <property type="taxonomic scope" value="Eukaryota"/>
</dbReference>
<dbReference type="InParanoid" id="A2DWP6"/>
<keyword evidence="1" id="KW-0805">Transcription regulation</keyword>
<dbReference type="PROSITE" id="PS50090">
    <property type="entry name" value="MYB_LIKE"/>
    <property type="match status" value="2"/>
</dbReference>
<keyword evidence="3" id="KW-0804">Transcription</keyword>
<feature type="domain" description="Myb-like" evidence="5">
    <location>
        <begin position="8"/>
        <end position="59"/>
    </location>
</feature>
<dbReference type="GO" id="GO:0006355">
    <property type="term" value="P:regulation of DNA-templated transcription"/>
    <property type="evidence" value="ECO:0000318"/>
    <property type="project" value="GO_Central"/>
</dbReference>
<evidence type="ECO:0000313" key="8">
    <source>
        <dbReference type="Proteomes" id="UP000001542"/>
    </source>
</evidence>
<dbReference type="Gene3D" id="1.10.10.60">
    <property type="entry name" value="Homeodomain-like"/>
    <property type="match status" value="2"/>
</dbReference>
<keyword evidence="2 7" id="KW-0238">DNA-binding</keyword>
<feature type="domain" description="Myb-like" evidence="5">
    <location>
        <begin position="60"/>
        <end position="110"/>
    </location>
</feature>
<evidence type="ECO:0000259" key="6">
    <source>
        <dbReference type="PROSITE" id="PS51294"/>
    </source>
</evidence>
<dbReference type="Pfam" id="PF00249">
    <property type="entry name" value="Myb_DNA-binding"/>
    <property type="match status" value="2"/>
</dbReference>
<dbReference type="InterPro" id="IPR009057">
    <property type="entry name" value="Homeodomain-like_sf"/>
</dbReference>
<sequence>MMQEDKRCEHMKRMKWTKDEDLLLQKAIETIGGLKWERISQLVGTRSGNQCRERWYSFLKPDILNNPWSKEDDKLLMKLHHKYGNKWTSICGSFTGRSVSNIKNRWRTLTRNKKSTPRKSQTVVPTLSMNFDVSSIITPNLELFPSFDTNEKDFSSDEYFDIFTNFDI</sequence>
<gene>
    <name evidence="7" type="ORF">TVAG_202250</name>
</gene>
<dbReference type="GO" id="GO:0000981">
    <property type="term" value="F:DNA-binding transcription factor activity, RNA polymerase II-specific"/>
    <property type="evidence" value="ECO:0000318"/>
    <property type="project" value="GO_Central"/>
</dbReference>
<reference evidence="7" key="1">
    <citation type="submission" date="2006-10" db="EMBL/GenBank/DDBJ databases">
        <authorList>
            <person name="Amadeo P."/>
            <person name="Zhao Q."/>
            <person name="Wortman J."/>
            <person name="Fraser-Liggett C."/>
            <person name="Carlton J."/>
        </authorList>
    </citation>
    <scope>NUCLEOTIDE SEQUENCE</scope>
    <source>
        <strain evidence="7">G3</strain>
    </source>
</reference>
<dbReference type="PANTHER" id="PTHR46621:SF1">
    <property type="entry name" value="SNRNA-ACTIVATING PROTEIN COMPLEX SUBUNIT 4"/>
    <property type="match status" value="1"/>
</dbReference>
<dbReference type="Proteomes" id="UP000001542">
    <property type="component" value="Unassembled WGS sequence"/>
</dbReference>
<keyword evidence="4" id="KW-0539">Nucleus</keyword>
<dbReference type="KEGG" id="tva:4773232"/>
<organism evidence="7 8">
    <name type="scientific">Trichomonas vaginalis (strain ATCC PRA-98 / G3)</name>
    <dbReference type="NCBI Taxonomy" id="412133"/>
    <lineage>
        <taxon>Eukaryota</taxon>
        <taxon>Metamonada</taxon>
        <taxon>Parabasalia</taxon>
        <taxon>Trichomonadida</taxon>
        <taxon>Trichomonadidae</taxon>
        <taxon>Trichomonas</taxon>
    </lineage>
</organism>
<dbReference type="PROSITE" id="PS51294">
    <property type="entry name" value="HTH_MYB"/>
    <property type="match status" value="2"/>
</dbReference>
<dbReference type="STRING" id="5722.A2DWP6"/>
<evidence type="ECO:0000256" key="4">
    <source>
        <dbReference type="ARBA" id="ARBA00023242"/>
    </source>
</evidence>
<feature type="domain" description="HTH myb-type" evidence="6">
    <location>
        <begin position="12"/>
        <end position="63"/>
    </location>
</feature>
<dbReference type="InterPro" id="IPR001005">
    <property type="entry name" value="SANT/Myb"/>
</dbReference>
<reference evidence="7" key="2">
    <citation type="journal article" date="2007" name="Science">
        <title>Draft genome sequence of the sexually transmitted pathogen Trichomonas vaginalis.</title>
        <authorList>
            <person name="Carlton J.M."/>
            <person name="Hirt R.P."/>
            <person name="Silva J.C."/>
            <person name="Delcher A.L."/>
            <person name="Schatz M."/>
            <person name="Zhao Q."/>
            <person name="Wortman J.R."/>
            <person name="Bidwell S.L."/>
            <person name="Alsmark U.C.M."/>
            <person name="Besteiro S."/>
            <person name="Sicheritz-Ponten T."/>
            <person name="Noel C.J."/>
            <person name="Dacks J.B."/>
            <person name="Foster P.G."/>
            <person name="Simillion C."/>
            <person name="Van de Peer Y."/>
            <person name="Miranda-Saavedra D."/>
            <person name="Barton G.J."/>
            <person name="Westrop G.D."/>
            <person name="Mueller S."/>
            <person name="Dessi D."/>
            <person name="Fiori P.L."/>
            <person name="Ren Q."/>
            <person name="Paulsen I."/>
            <person name="Zhang H."/>
            <person name="Bastida-Corcuera F.D."/>
            <person name="Simoes-Barbosa A."/>
            <person name="Brown M.T."/>
            <person name="Hayes R.D."/>
            <person name="Mukherjee M."/>
            <person name="Okumura C.Y."/>
            <person name="Schneider R."/>
            <person name="Smith A.J."/>
            <person name="Vanacova S."/>
            <person name="Villalvazo M."/>
            <person name="Haas B.J."/>
            <person name="Pertea M."/>
            <person name="Feldblyum T.V."/>
            <person name="Utterback T.R."/>
            <person name="Shu C.L."/>
            <person name="Osoegawa K."/>
            <person name="de Jong P.J."/>
            <person name="Hrdy I."/>
            <person name="Horvathova L."/>
            <person name="Zubacova Z."/>
            <person name="Dolezal P."/>
            <person name="Malik S.B."/>
            <person name="Logsdon J.M. Jr."/>
            <person name="Henze K."/>
            <person name="Gupta A."/>
            <person name="Wang C.C."/>
            <person name="Dunne R.L."/>
            <person name="Upcroft J.A."/>
            <person name="Upcroft P."/>
            <person name="White O."/>
            <person name="Salzberg S.L."/>
            <person name="Tang P."/>
            <person name="Chiu C.-H."/>
            <person name="Lee Y.-S."/>
            <person name="Embley T.M."/>
            <person name="Coombs G.H."/>
            <person name="Mottram J.C."/>
            <person name="Tachezy J."/>
            <person name="Fraser-Liggett C.M."/>
            <person name="Johnson P.J."/>
        </authorList>
    </citation>
    <scope>NUCLEOTIDE SEQUENCE [LARGE SCALE GENOMIC DNA]</scope>
    <source>
        <strain evidence="7">G3</strain>
    </source>
</reference>
<dbReference type="AlphaFoldDB" id="A2DWP6"/>
<dbReference type="PANTHER" id="PTHR46621">
    <property type="entry name" value="SNRNA-ACTIVATING PROTEIN COMPLEX SUBUNIT 4"/>
    <property type="match status" value="1"/>
</dbReference>
<keyword evidence="8" id="KW-1185">Reference proteome</keyword>
<proteinExistence type="predicted"/>
<dbReference type="SMART" id="SM00717">
    <property type="entry name" value="SANT"/>
    <property type="match status" value="2"/>
</dbReference>
<accession>A2DWP6</accession>
<dbReference type="RefSeq" id="XP_001327454.1">
    <property type="nucleotide sequence ID" value="XM_001327419.1"/>
</dbReference>
<dbReference type="SMR" id="A2DWP6"/>
<dbReference type="InterPro" id="IPR051575">
    <property type="entry name" value="Myb-like_DNA-bd"/>
</dbReference>
<dbReference type="EMBL" id="DS113259">
    <property type="protein sequence ID" value="EAY15231.1"/>
    <property type="molecule type" value="Genomic_DNA"/>
</dbReference>
<dbReference type="CDD" id="cd00167">
    <property type="entry name" value="SANT"/>
    <property type="match status" value="2"/>
</dbReference>
<evidence type="ECO:0000259" key="5">
    <source>
        <dbReference type="PROSITE" id="PS50090"/>
    </source>
</evidence>
<evidence type="ECO:0000256" key="1">
    <source>
        <dbReference type="ARBA" id="ARBA00023015"/>
    </source>
</evidence>
<dbReference type="GO" id="GO:0005634">
    <property type="term" value="C:nucleus"/>
    <property type="evidence" value="ECO:0000318"/>
    <property type="project" value="GO_Central"/>
</dbReference>